<proteinExistence type="inferred from homology"/>
<keyword evidence="8" id="KW-1185">Reference proteome</keyword>
<dbReference type="STRING" id="195883.A0A482WNI3"/>
<dbReference type="PANTHER" id="PTHR21314:SF0">
    <property type="entry name" value="QUEUOSINE 5'-PHOSPHATE N-GLYCOSYLASE_HYDROLASE"/>
    <property type="match status" value="1"/>
</dbReference>
<organism evidence="7 8">
    <name type="scientific">Laodelphax striatellus</name>
    <name type="common">Small brown planthopper</name>
    <name type="synonym">Delphax striatella</name>
    <dbReference type="NCBI Taxonomy" id="195883"/>
    <lineage>
        <taxon>Eukaryota</taxon>
        <taxon>Metazoa</taxon>
        <taxon>Ecdysozoa</taxon>
        <taxon>Arthropoda</taxon>
        <taxon>Hexapoda</taxon>
        <taxon>Insecta</taxon>
        <taxon>Pterygota</taxon>
        <taxon>Neoptera</taxon>
        <taxon>Paraneoptera</taxon>
        <taxon>Hemiptera</taxon>
        <taxon>Auchenorrhyncha</taxon>
        <taxon>Fulgoroidea</taxon>
        <taxon>Delphacidae</taxon>
        <taxon>Criomorphinae</taxon>
        <taxon>Laodelphax</taxon>
    </lineage>
</organism>
<dbReference type="FunCoup" id="A0A482WNI3">
    <property type="interactions" value="691"/>
</dbReference>
<name>A0A482WNI3_LAOST</name>
<keyword evidence="1 6" id="KW-0378">Hydrolase</keyword>
<gene>
    <name evidence="7" type="ORF">LSTR_LSTR009640</name>
</gene>
<dbReference type="InterPro" id="IPR019438">
    <property type="entry name" value="Q_salvage"/>
</dbReference>
<comment type="function">
    <text evidence="6">Catalyzes the hydrolysis of queuosine 5'-phosphate, releasing the nucleobase queuine (q). Is required for salvage of queuine from exogenous queuosine (Q) that is imported and then converted to queuosine 5'-phosphate intracellularly.</text>
</comment>
<evidence type="ECO:0000256" key="3">
    <source>
        <dbReference type="ARBA" id="ARBA00035306"/>
    </source>
</evidence>
<comment type="similarity">
    <text evidence="2 6">Belongs to the QNG1 protein family.</text>
</comment>
<dbReference type="GO" id="GO:0016787">
    <property type="term" value="F:hydrolase activity"/>
    <property type="evidence" value="ECO:0007669"/>
    <property type="project" value="UniProtKB-KW"/>
</dbReference>
<evidence type="ECO:0000256" key="4">
    <source>
        <dbReference type="ARBA" id="ARBA00035393"/>
    </source>
</evidence>
<dbReference type="Proteomes" id="UP000291343">
    <property type="component" value="Unassembled WGS sequence"/>
</dbReference>
<dbReference type="AlphaFoldDB" id="A0A482WNI3"/>
<evidence type="ECO:0000313" key="7">
    <source>
        <dbReference type="EMBL" id="RZF35048.1"/>
    </source>
</evidence>
<dbReference type="GO" id="GO:0006400">
    <property type="term" value="P:tRNA modification"/>
    <property type="evidence" value="ECO:0007669"/>
    <property type="project" value="TreeGrafter"/>
</dbReference>
<dbReference type="OrthoDB" id="416777at2759"/>
<evidence type="ECO:0000256" key="5">
    <source>
        <dbReference type="ARBA" id="ARBA00048204"/>
    </source>
</evidence>
<evidence type="ECO:0000256" key="1">
    <source>
        <dbReference type="ARBA" id="ARBA00022801"/>
    </source>
</evidence>
<dbReference type="InParanoid" id="A0A482WNI3"/>
<evidence type="ECO:0000313" key="8">
    <source>
        <dbReference type="Proteomes" id="UP000291343"/>
    </source>
</evidence>
<evidence type="ECO:0000256" key="2">
    <source>
        <dbReference type="ARBA" id="ARBA00035119"/>
    </source>
</evidence>
<dbReference type="Pfam" id="PF10343">
    <property type="entry name" value="Q_salvage"/>
    <property type="match status" value="1"/>
</dbReference>
<dbReference type="EC" id="3.2.2.-" evidence="6"/>
<comment type="catalytic activity">
    <reaction evidence="5 6">
        <text>queuosine 5'-phosphate + H2O = queuine + D-ribose 5-phosphate</text>
        <dbReference type="Rhea" id="RHEA:75387"/>
        <dbReference type="ChEBI" id="CHEBI:15377"/>
        <dbReference type="ChEBI" id="CHEBI:17433"/>
        <dbReference type="ChEBI" id="CHEBI:78346"/>
        <dbReference type="ChEBI" id="CHEBI:194371"/>
    </reaction>
    <physiologicalReaction direction="left-to-right" evidence="5 6">
        <dbReference type="Rhea" id="RHEA:75388"/>
    </physiologicalReaction>
</comment>
<accession>A0A482WNI3</accession>
<evidence type="ECO:0000256" key="6">
    <source>
        <dbReference type="RuleBase" id="RU365002"/>
    </source>
</evidence>
<dbReference type="PANTHER" id="PTHR21314">
    <property type="entry name" value="QUEUOSINE 5'-PHOSPHATE N-GLYCOSYLASE_HYDROLASE-RELATED"/>
    <property type="match status" value="1"/>
</dbReference>
<dbReference type="EMBL" id="QKKF02029694">
    <property type="protein sequence ID" value="RZF35048.1"/>
    <property type="molecule type" value="Genomic_DNA"/>
</dbReference>
<dbReference type="SMR" id="A0A482WNI3"/>
<comment type="caution">
    <text evidence="7">The sequence shown here is derived from an EMBL/GenBank/DDBJ whole genome shotgun (WGS) entry which is preliminary data.</text>
</comment>
<protein>
    <recommendedName>
        <fullName evidence="3 6">Queuosine 5'-phosphate N-glycosylase/hydrolase</fullName>
        <ecNumber evidence="6">3.2.2.-</ecNumber>
    </recommendedName>
    <alternativeName>
        <fullName evidence="4 6">Queuosine-nucleotide N-glycosylase/hydrolase</fullName>
    </alternativeName>
</protein>
<sequence length="334" mass="37853">MLSPKESGSFIAEKAELVTINQEGITSLSKQILSELKDGSLSIPKLLSQSSFPAGLSEEKLVNWLFVVDTLNFCFWPINEGNWEVKAKGEVHTGYFALCAALDVCKDNGVDMTNPAFYSQMSINDLQKILEIDSDPLLKERLDALHQVGNVLLENYNGSFANCVKECEKSAQKLLQLIVTKFPCFNDVSEFKGQKVSFHKRAQILIADLWTTFNTKSYGEFHDIDTITMFADYRVPQVLVHFGVLEYKKKLKDILGEGTVIASGSEVESEIRGCSIEAVEQLNVRVRKLLEQDGSDKNIVCNSILIDNYLWDYRRKHWSELESIPFHKIISIYY</sequence>
<reference evidence="7 8" key="1">
    <citation type="journal article" date="2017" name="Gigascience">
        <title>Genome sequence of the small brown planthopper, Laodelphax striatellus.</title>
        <authorList>
            <person name="Zhu J."/>
            <person name="Jiang F."/>
            <person name="Wang X."/>
            <person name="Yang P."/>
            <person name="Bao Y."/>
            <person name="Zhao W."/>
            <person name="Wang W."/>
            <person name="Lu H."/>
            <person name="Wang Q."/>
            <person name="Cui N."/>
            <person name="Li J."/>
            <person name="Chen X."/>
            <person name="Luo L."/>
            <person name="Yu J."/>
            <person name="Kang L."/>
            <person name="Cui F."/>
        </authorList>
    </citation>
    <scope>NUCLEOTIDE SEQUENCE [LARGE SCALE GENOMIC DNA]</scope>
    <source>
        <strain evidence="7">Lst14</strain>
    </source>
</reference>